<name>A0A931CRW4_9MICC</name>
<evidence type="ECO:0000313" key="3">
    <source>
        <dbReference type="EMBL" id="MBG0739846.1"/>
    </source>
</evidence>
<dbReference type="Gene3D" id="3.90.280.10">
    <property type="entry name" value="PEBP-like"/>
    <property type="match status" value="1"/>
</dbReference>
<evidence type="ECO:0000313" key="4">
    <source>
        <dbReference type="Proteomes" id="UP000655366"/>
    </source>
</evidence>
<dbReference type="Pfam" id="PF01161">
    <property type="entry name" value="PBP"/>
    <property type="match status" value="1"/>
</dbReference>
<evidence type="ECO:0000256" key="2">
    <source>
        <dbReference type="SAM" id="MobiDB-lite"/>
    </source>
</evidence>
<dbReference type="NCBIfam" id="TIGR00481">
    <property type="entry name" value="YbhB/YbcL family Raf kinase inhibitor-like protein"/>
    <property type="match status" value="1"/>
</dbReference>
<dbReference type="InterPro" id="IPR036610">
    <property type="entry name" value="PEBP-like_sf"/>
</dbReference>
<dbReference type="PANTHER" id="PTHR30289:SF1">
    <property type="entry name" value="PEBP (PHOSPHATIDYLETHANOLAMINE-BINDING PROTEIN) FAMILY PROTEIN"/>
    <property type="match status" value="1"/>
</dbReference>
<accession>A0A931CRW4</accession>
<sequence>MSANYQYDPYALLPETSSFTVSSESMADGQTLPIAQVSDGAGGEDMSPQLSWSGFPSGTKSFAVTMFDPDAPTASGFWHWAVCDIPVTVTSLAAGAGSGDADGTDADSDNGQGLPAGALTLKNDGGIAGFAGAAPPPGHGPHRYMVVVHAVDVPELGLSPDASPASLGFNLFSHTLGRARITGTFGR</sequence>
<gene>
    <name evidence="3" type="ORF">IV500_10660</name>
</gene>
<evidence type="ECO:0000256" key="1">
    <source>
        <dbReference type="ARBA" id="ARBA00007120"/>
    </source>
</evidence>
<keyword evidence="4" id="KW-1185">Reference proteome</keyword>
<comment type="caution">
    <text evidence="3">The sequence shown here is derived from an EMBL/GenBank/DDBJ whole genome shotgun (WGS) entry which is preliminary data.</text>
</comment>
<dbReference type="InterPro" id="IPR005247">
    <property type="entry name" value="YbhB_YbcL/LppC-like"/>
</dbReference>
<dbReference type="RefSeq" id="WP_196396791.1">
    <property type="nucleotide sequence ID" value="NZ_JADNYM010000012.1"/>
</dbReference>
<dbReference type="SUPFAM" id="SSF49777">
    <property type="entry name" value="PEBP-like"/>
    <property type="match status" value="1"/>
</dbReference>
<dbReference type="InterPro" id="IPR008914">
    <property type="entry name" value="PEBP"/>
</dbReference>
<dbReference type="CDD" id="cd00865">
    <property type="entry name" value="PEBP_bact_arch"/>
    <property type="match status" value="1"/>
</dbReference>
<organism evidence="3 4">
    <name type="scientific">Arthrobacter terrae</name>
    <dbReference type="NCBI Taxonomy" id="2935737"/>
    <lineage>
        <taxon>Bacteria</taxon>
        <taxon>Bacillati</taxon>
        <taxon>Actinomycetota</taxon>
        <taxon>Actinomycetes</taxon>
        <taxon>Micrococcales</taxon>
        <taxon>Micrococcaceae</taxon>
        <taxon>Arthrobacter</taxon>
    </lineage>
</organism>
<dbReference type="PANTHER" id="PTHR30289">
    <property type="entry name" value="UNCHARACTERIZED PROTEIN YBCL-RELATED"/>
    <property type="match status" value="1"/>
</dbReference>
<protein>
    <submittedName>
        <fullName evidence="3">YbhB/YbcL family Raf kinase inhibitor-like protein</fullName>
    </submittedName>
</protein>
<comment type="similarity">
    <text evidence="1">Belongs to the UPF0098 family.</text>
</comment>
<dbReference type="AlphaFoldDB" id="A0A931CRW4"/>
<dbReference type="EMBL" id="JADNYM010000012">
    <property type="protein sequence ID" value="MBG0739846.1"/>
    <property type="molecule type" value="Genomic_DNA"/>
</dbReference>
<reference evidence="3 4" key="1">
    <citation type="submission" date="2020-11" db="EMBL/GenBank/DDBJ databases">
        <title>Arthrobacter antarcticus sp. nov., isolated from Antarctic Soil.</title>
        <authorList>
            <person name="Li J."/>
        </authorList>
    </citation>
    <scope>NUCLEOTIDE SEQUENCE [LARGE SCALE GENOMIC DNA]</scope>
    <source>
        <strain evidence="3 4">Z1-20</strain>
    </source>
</reference>
<dbReference type="Proteomes" id="UP000655366">
    <property type="component" value="Unassembled WGS sequence"/>
</dbReference>
<proteinExistence type="inferred from homology"/>
<feature type="region of interest" description="Disordered" evidence="2">
    <location>
        <begin position="95"/>
        <end position="115"/>
    </location>
</feature>